<evidence type="ECO:0000256" key="1">
    <source>
        <dbReference type="SAM" id="SignalP"/>
    </source>
</evidence>
<dbReference type="EMBL" id="JADOXO010000490">
    <property type="protein sequence ID" value="KAF9803635.1"/>
    <property type="molecule type" value="Genomic_DNA"/>
</dbReference>
<reference evidence="2" key="2">
    <citation type="journal article" name="Front. Microbiol.">
        <title>Degradative Capacity of Two Strains of Rhodonia placenta: From Phenotype to Genotype.</title>
        <authorList>
            <person name="Kolle M."/>
            <person name="Horta M.A.C."/>
            <person name="Nowrousian M."/>
            <person name="Ohm R.A."/>
            <person name="Benz J.P."/>
            <person name="Pilgard A."/>
        </authorList>
    </citation>
    <scope>NUCLEOTIDE SEQUENCE</scope>
    <source>
        <strain evidence="2">FPRL280</strain>
    </source>
</reference>
<evidence type="ECO:0000313" key="3">
    <source>
        <dbReference type="Proteomes" id="UP000639403"/>
    </source>
</evidence>
<dbReference type="AlphaFoldDB" id="A0A8H7NUG5"/>
<keyword evidence="1" id="KW-0732">Signal</keyword>
<feature type="chain" id="PRO_5034602940" evidence="1">
    <location>
        <begin position="20"/>
        <end position="94"/>
    </location>
</feature>
<reference evidence="2" key="1">
    <citation type="submission" date="2020-11" db="EMBL/GenBank/DDBJ databases">
        <authorList>
            <person name="Koelle M."/>
            <person name="Horta M.A.C."/>
            <person name="Nowrousian M."/>
            <person name="Ohm R.A."/>
            <person name="Benz P."/>
            <person name="Pilgard A."/>
        </authorList>
    </citation>
    <scope>NUCLEOTIDE SEQUENCE</scope>
    <source>
        <strain evidence="2">FPRL280</strain>
    </source>
</reference>
<sequence>MRGKNIVLLLFALLSVAFATPVAPPGASRPGMPLPLVAGYRRPVSQPTEPYRPRWLAGGLRIYGVAAIIARELAVEIRGKVIHYCNMINPPDGV</sequence>
<accession>A0A8H7NUG5</accession>
<comment type="caution">
    <text evidence="2">The sequence shown here is derived from an EMBL/GenBank/DDBJ whole genome shotgun (WGS) entry which is preliminary data.</text>
</comment>
<name>A0A8H7NUG5_9APHY</name>
<protein>
    <submittedName>
        <fullName evidence="2">Uncharacterized protein</fullName>
    </submittedName>
</protein>
<evidence type="ECO:0000313" key="2">
    <source>
        <dbReference type="EMBL" id="KAF9803635.1"/>
    </source>
</evidence>
<feature type="signal peptide" evidence="1">
    <location>
        <begin position="1"/>
        <end position="19"/>
    </location>
</feature>
<gene>
    <name evidence="2" type="ORF">IEO21_09615</name>
</gene>
<dbReference type="Proteomes" id="UP000639403">
    <property type="component" value="Unassembled WGS sequence"/>
</dbReference>
<organism evidence="2 3">
    <name type="scientific">Rhodonia placenta</name>
    <dbReference type="NCBI Taxonomy" id="104341"/>
    <lineage>
        <taxon>Eukaryota</taxon>
        <taxon>Fungi</taxon>
        <taxon>Dikarya</taxon>
        <taxon>Basidiomycota</taxon>
        <taxon>Agaricomycotina</taxon>
        <taxon>Agaricomycetes</taxon>
        <taxon>Polyporales</taxon>
        <taxon>Adustoporiaceae</taxon>
        <taxon>Rhodonia</taxon>
    </lineage>
</organism>
<proteinExistence type="predicted"/>